<gene>
    <name evidence="1" type="ORF">HAX54_031382</name>
</gene>
<accession>A0ABS8V957</accession>
<protein>
    <submittedName>
        <fullName evidence="1">Uncharacterized protein</fullName>
    </submittedName>
</protein>
<name>A0ABS8V957_DATST</name>
<feature type="non-terminal residue" evidence="1">
    <location>
        <position position="68"/>
    </location>
</feature>
<dbReference type="EMBL" id="JACEIK010003978">
    <property type="protein sequence ID" value="MCD9643723.1"/>
    <property type="molecule type" value="Genomic_DNA"/>
</dbReference>
<sequence>HRGFDKGVRARDRCRAPFSLANGTQHVTSLKGLKRESPPNELRFVRWFPAGDGGNRKMKGLVRPGRGE</sequence>
<evidence type="ECO:0000313" key="1">
    <source>
        <dbReference type="EMBL" id="MCD9643723.1"/>
    </source>
</evidence>
<evidence type="ECO:0000313" key="2">
    <source>
        <dbReference type="Proteomes" id="UP000823775"/>
    </source>
</evidence>
<reference evidence="1 2" key="1">
    <citation type="journal article" date="2021" name="BMC Genomics">
        <title>Datura genome reveals duplications of psychoactive alkaloid biosynthetic genes and high mutation rate following tissue culture.</title>
        <authorList>
            <person name="Rajewski A."/>
            <person name="Carter-House D."/>
            <person name="Stajich J."/>
            <person name="Litt A."/>
        </authorList>
    </citation>
    <scope>NUCLEOTIDE SEQUENCE [LARGE SCALE GENOMIC DNA]</scope>
    <source>
        <strain evidence="1">AR-01</strain>
    </source>
</reference>
<feature type="non-terminal residue" evidence="1">
    <location>
        <position position="1"/>
    </location>
</feature>
<dbReference type="Proteomes" id="UP000823775">
    <property type="component" value="Unassembled WGS sequence"/>
</dbReference>
<proteinExistence type="predicted"/>
<keyword evidence="2" id="KW-1185">Reference proteome</keyword>
<comment type="caution">
    <text evidence="1">The sequence shown here is derived from an EMBL/GenBank/DDBJ whole genome shotgun (WGS) entry which is preliminary data.</text>
</comment>
<organism evidence="1 2">
    <name type="scientific">Datura stramonium</name>
    <name type="common">Jimsonweed</name>
    <name type="synonym">Common thornapple</name>
    <dbReference type="NCBI Taxonomy" id="4076"/>
    <lineage>
        <taxon>Eukaryota</taxon>
        <taxon>Viridiplantae</taxon>
        <taxon>Streptophyta</taxon>
        <taxon>Embryophyta</taxon>
        <taxon>Tracheophyta</taxon>
        <taxon>Spermatophyta</taxon>
        <taxon>Magnoliopsida</taxon>
        <taxon>eudicotyledons</taxon>
        <taxon>Gunneridae</taxon>
        <taxon>Pentapetalae</taxon>
        <taxon>asterids</taxon>
        <taxon>lamiids</taxon>
        <taxon>Solanales</taxon>
        <taxon>Solanaceae</taxon>
        <taxon>Solanoideae</taxon>
        <taxon>Datureae</taxon>
        <taxon>Datura</taxon>
    </lineage>
</organism>